<dbReference type="Proteomes" id="UP000285278">
    <property type="component" value="Unassembled WGS sequence"/>
</dbReference>
<evidence type="ECO:0000313" key="4">
    <source>
        <dbReference type="Proteomes" id="UP000285278"/>
    </source>
</evidence>
<keyword evidence="4" id="KW-1185">Reference proteome</keyword>
<dbReference type="SUPFAM" id="SSF52833">
    <property type="entry name" value="Thioredoxin-like"/>
    <property type="match status" value="1"/>
</dbReference>
<proteinExistence type="predicted"/>
<dbReference type="RefSeq" id="WP_119665055.1">
    <property type="nucleotide sequence ID" value="NZ_QXJK01000010.1"/>
</dbReference>
<feature type="domain" description="Thioredoxin-like fold" evidence="2">
    <location>
        <begin position="73"/>
        <end position="232"/>
    </location>
</feature>
<organism evidence="3 4">
    <name type="scientific">Corynebacterium falsenii</name>
    <dbReference type="NCBI Taxonomy" id="108486"/>
    <lineage>
        <taxon>Bacteria</taxon>
        <taxon>Bacillati</taxon>
        <taxon>Actinomycetota</taxon>
        <taxon>Actinomycetes</taxon>
        <taxon>Mycobacteriales</taxon>
        <taxon>Corynebacteriaceae</taxon>
        <taxon>Corynebacterium</taxon>
    </lineage>
</organism>
<dbReference type="AlphaFoldDB" id="A0A418Q5I7"/>
<keyword evidence="1" id="KW-0472">Membrane</keyword>
<accession>A0A418Q5I7</accession>
<dbReference type="STRING" id="1451189.CFAL_02830"/>
<evidence type="ECO:0000256" key="1">
    <source>
        <dbReference type="SAM" id="Phobius"/>
    </source>
</evidence>
<dbReference type="EMBL" id="QXJK01000010">
    <property type="protein sequence ID" value="RIX33961.1"/>
    <property type="molecule type" value="Genomic_DNA"/>
</dbReference>
<sequence>MSQKIKAPNSKNGRGFLWGIIAIIVIAAVVIGFIVVKNKSSAVDNVSLPEDNVNFEVSTEDNAVVMAAKNVQKDAPVVEIFEDFSCPHCADLVKADHEGVLKALDDGKVIVKLRFLNFLDEEDQANKPESGSSTRGAATAWAIAQTGNARAFWNMHDLMMLDQKTVARTWGWDQLGEAASKYDVDGSVVDQIKSGEVKDEGIKVAKANAEDLKKRAGKVSSPIVYVNGKEFQLQSDGNGGLKSWVPEVVK</sequence>
<dbReference type="OrthoDB" id="117402at2"/>
<protein>
    <recommendedName>
        <fullName evidence="2">Thioredoxin-like fold domain-containing protein</fullName>
    </recommendedName>
</protein>
<dbReference type="Pfam" id="PF13462">
    <property type="entry name" value="Thioredoxin_4"/>
    <property type="match status" value="1"/>
</dbReference>
<name>A0A418Q5I7_9CORY</name>
<gene>
    <name evidence="3" type="ORF">D3M95_08645</name>
</gene>
<dbReference type="InterPro" id="IPR036249">
    <property type="entry name" value="Thioredoxin-like_sf"/>
</dbReference>
<keyword evidence="1" id="KW-0812">Transmembrane</keyword>
<evidence type="ECO:0000259" key="2">
    <source>
        <dbReference type="Pfam" id="PF13462"/>
    </source>
</evidence>
<evidence type="ECO:0000313" key="3">
    <source>
        <dbReference type="EMBL" id="RIX33961.1"/>
    </source>
</evidence>
<dbReference type="CDD" id="cd02972">
    <property type="entry name" value="DsbA_family"/>
    <property type="match status" value="1"/>
</dbReference>
<dbReference type="Gene3D" id="3.40.30.10">
    <property type="entry name" value="Glutaredoxin"/>
    <property type="match status" value="1"/>
</dbReference>
<reference evidence="3 4" key="1">
    <citation type="submission" date="2018-09" db="EMBL/GenBank/DDBJ databases">
        <title>Optimization and identification of Corynebacterium falsenii FN1-14 from fish paste.</title>
        <authorList>
            <person name="Daroonpunt R."/>
            <person name="Tanasupawat S."/>
        </authorList>
    </citation>
    <scope>NUCLEOTIDE SEQUENCE [LARGE SCALE GENOMIC DNA]</scope>
    <source>
        <strain evidence="3 4">FN1-14</strain>
    </source>
</reference>
<keyword evidence="1" id="KW-1133">Transmembrane helix</keyword>
<dbReference type="InterPro" id="IPR012336">
    <property type="entry name" value="Thioredoxin-like_fold"/>
</dbReference>
<feature type="transmembrane region" description="Helical" evidence="1">
    <location>
        <begin position="16"/>
        <end position="36"/>
    </location>
</feature>
<comment type="caution">
    <text evidence="3">The sequence shown here is derived from an EMBL/GenBank/DDBJ whole genome shotgun (WGS) entry which is preliminary data.</text>
</comment>